<protein>
    <recommendedName>
        <fullName evidence="4">Phosphoesterase, PA-phosphatase related</fullName>
    </recommendedName>
</protein>
<gene>
    <name evidence="2" type="ordered locus">Igni_1290</name>
</gene>
<proteinExistence type="predicted"/>
<keyword evidence="1" id="KW-1133">Transmembrane helix</keyword>
<dbReference type="AlphaFoldDB" id="A8AC14"/>
<feature type="transmembrane region" description="Helical" evidence="1">
    <location>
        <begin position="79"/>
        <end position="101"/>
    </location>
</feature>
<keyword evidence="1" id="KW-0472">Membrane</keyword>
<keyword evidence="1" id="KW-0812">Transmembrane</keyword>
<name>A8AC14_IGNH4</name>
<dbReference type="HOGENOM" id="CLU_1318517_0_0_2"/>
<accession>A8AC14</accession>
<dbReference type="GeneID" id="5562113"/>
<keyword evidence="3" id="KW-1185">Reference proteome</keyword>
<dbReference type="Proteomes" id="UP000000262">
    <property type="component" value="Chromosome"/>
</dbReference>
<sequence>MKKERPIDLVLADVISYVFNPYDFGLVLVLTSWFKDGNLFYGILALLSLALLPFLKHFRGVRMGAFDWNVNEFKKRTSILALSGLGGIFGSYLLFVLGAKYVATETLAYALTSLVAAACSRVVKVSIHVATAVTSTAVLGWAFGKEVGLVLVIITVAIAWSRLRLRAHTLEEVLEGYAAAGLGTTTAFLLIQTFLPLQALTILKQDLI</sequence>
<evidence type="ECO:0008006" key="4">
    <source>
        <dbReference type="Google" id="ProtNLM"/>
    </source>
</evidence>
<evidence type="ECO:0000313" key="3">
    <source>
        <dbReference type="Proteomes" id="UP000000262"/>
    </source>
</evidence>
<feature type="transmembrane region" description="Helical" evidence="1">
    <location>
        <begin position="39"/>
        <end position="58"/>
    </location>
</feature>
<feature type="transmembrane region" description="Helical" evidence="1">
    <location>
        <begin position="9"/>
        <end position="33"/>
    </location>
</feature>
<feature type="transmembrane region" description="Helical" evidence="1">
    <location>
        <begin position="139"/>
        <end position="160"/>
    </location>
</feature>
<dbReference type="eggNOG" id="arCOG07501">
    <property type="taxonomic scope" value="Archaea"/>
</dbReference>
<dbReference type="RefSeq" id="WP_012123430.1">
    <property type="nucleotide sequence ID" value="NC_009776.1"/>
</dbReference>
<feature type="transmembrane region" description="Helical" evidence="1">
    <location>
        <begin position="180"/>
        <end position="203"/>
    </location>
</feature>
<dbReference type="OrthoDB" id="77866at2157"/>
<evidence type="ECO:0000256" key="1">
    <source>
        <dbReference type="SAM" id="Phobius"/>
    </source>
</evidence>
<organism evidence="2 3">
    <name type="scientific">Ignicoccus hospitalis (strain KIN4/I / DSM 18386 / JCM 14125)</name>
    <dbReference type="NCBI Taxonomy" id="453591"/>
    <lineage>
        <taxon>Archaea</taxon>
        <taxon>Thermoproteota</taxon>
        <taxon>Thermoprotei</taxon>
        <taxon>Desulfurococcales</taxon>
        <taxon>Desulfurococcaceae</taxon>
        <taxon>Ignicoccus</taxon>
    </lineage>
</organism>
<dbReference type="KEGG" id="iho:Igni_1290"/>
<reference evidence="2 3" key="1">
    <citation type="journal article" date="2008" name="Genome Biol.">
        <title>A genomic analysis of the archaeal system Ignicoccus hospitalis-Nanoarchaeum equitans.</title>
        <authorList>
            <person name="Podar M."/>
            <person name="Anderson I."/>
            <person name="Makarova K.S."/>
            <person name="Elkins J.G."/>
            <person name="Ivanova N."/>
            <person name="Wall M.A."/>
            <person name="Lykidis A."/>
            <person name="Mavromatis K."/>
            <person name="Sun H."/>
            <person name="Hudson M.E."/>
            <person name="Chen W."/>
            <person name="Deciu C."/>
            <person name="Hutchison D."/>
            <person name="Eads J.R."/>
            <person name="Anderson A."/>
            <person name="Fernandes F."/>
            <person name="Szeto E."/>
            <person name="Lapidus A."/>
            <person name="Kyrpides N.C."/>
            <person name="Saier M.H.Jr."/>
            <person name="Richardson P.M."/>
            <person name="Rachel R."/>
            <person name="Huber H."/>
            <person name="Eisen J.A."/>
            <person name="Koonin E.V."/>
            <person name="Keller M."/>
            <person name="Stetter K.O."/>
        </authorList>
    </citation>
    <scope>NUCLEOTIDE SEQUENCE [LARGE SCALE GENOMIC DNA]</scope>
    <source>
        <strain evidence="3">KIN4/I / DSM 18386 / JCM 14125</strain>
    </source>
</reference>
<evidence type="ECO:0000313" key="2">
    <source>
        <dbReference type="EMBL" id="ABU82466.1"/>
    </source>
</evidence>
<dbReference type="STRING" id="453591.Igni_1290"/>
<dbReference type="EMBL" id="CP000816">
    <property type="protein sequence ID" value="ABU82466.1"/>
    <property type="molecule type" value="Genomic_DNA"/>
</dbReference>